<dbReference type="GO" id="GO:0012505">
    <property type="term" value="C:endomembrane system"/>
    <property type="evidence" value="ECO:0007669"/>
    <property type="project" value="UniProtKB-SubCell"/>
</dbReference>
<dbReference type="PANTHER" id="PTHR43507:SF4">
    <property type="entry name" value="PROTON-TRANSLOCATING NADH-QUINONE OXIDOREDUCTASE, CHAIN M"/>
    <property type="match status" value="1"/>
</dbReference>
<dbReference type="AlphaFoldDB" id="A0A6M1RPU1"/>
<dbReference type="GO" id="GO:0048039">
    <property type="term" value="F:ubiquinone binding"/>
    <property type="evidence" value="ECO:0007669"/>
    <property type="project" value="TreeGrafter"/>
</dbReference>
<dbReference type="InterPro" id="IPR003918">
    <property type="entry name" value="NADH_UbQ_OxRdtase"/>
</dbReference>
<gene>
    <name evidence="9" type="ORF">G4L39_08450</name>
</gene>
<name>A0A6M1RPU1_9BACT</name>
<dbReference type="GO" id="GO:0015990">
    <property type="term" value="P:electron transport coupled proton transport"/>
    <property type="evidence" value="ECO:0007669"/>
    <property type="project" value="TreeGrafter"/>
</dbReference>
<dbReference type="GO" id="GO:0016020">
    <property type="term" value="C:membrane"/>
    <property type="evidence" value="ECO:0007669"/>
    <property type="project" value="UniProtKB-SubCell"/>
</dbReference>
<evidence type="ECO:0000256" key="5">
    <source>
        <dbReference type="ARBA" id="ARBA00023136"/>
    </source>
</evidence>
<feature type="transmembrane region" description="Helical" evidence="7">
    <location>
        <begin position="113"/>
        <end position="131"/>
    </location>
</feature>
<dbReference type="InterPro" id="IPR001750">
    <property type="entry name" value="ND/Mrp_TM"/>
</dbReference>
<feature type="transmembrane region" description="Helical" evidence="7">
    <location>
        <begin position="417"/>
        <end position="438"/>
    </location>
</feature>
<dbReference type="GO" id="GO:0042773">
    <property type="term" value="P:ATP synthesis coupled electron transport"/>
    <property type="evidence" value="ECO:0007669"/>
    <property type="project" value="InterPro"/>
</dbReference>
<comment type="subcellular location">
    <subcellularLocation>
        <location evidence="1">Endomembrane system</location>
        <topology evidence="1">Multi-pass membrane protein</topology>
    </subcellularLocation>
    <subcellularLocation>
        <location evidence="6">Membrane</location>
        <topology evidence="6">Multi-pass membrane protein</topology>
    </subcellularLocation>
</comment>
<feature type="transmembrane region" description="Helical" evidence="7">
    <location>
        <begin position="167"/>
        <end position="187"/>
    </location>
</feature>
<feature type="transmembrane region" description="Helical" evidence="7">
    <location>
        <begin position="334"/>
        <end position="358"/>
    </location>
</feature>
<feature type="transmembrane region" description="Helical" evidence="7">
    <location>
        <begin position="30"/>
        <end position="51"/>
    </location>
</feature>
<keyword evidence="10" id="KW-1185">Reference proteome</keyword>
<evidence type="ECO:0000259" key="8">
    <source>
        <dbReference type="Pfam" id="PF00361"/>
    </source>
</evidence>
<evidence type="ECO:0000256" key="4">
    <source>
        <dbReference type="ARBA" id="ARBA00022989"/>
    </source>
</evidence>
<dbReference type="PRINTS" id="PR01437">
    <property type="entry name" value="NUOXDRDTASE4"/>
</dbReference>
<evidence type="ECO:0000256" key="7">
    <source>
        <dbReference type="SAM" id="Phobius"/>
    </source>
</evidence>
<comment type="caution">
    <text evidence="9">The sequence shown here is derived from an EMBL/GenBank/DDBJ whole genome shotgun (WGS) entry which is preliminary data.</text>
</comment>
<proteinExistence type="inferred from homology"/>
<evidence type="ECO:0000313" key="10">
    <source>
        <dbReference type="Proteomes" id="UP000477311"/>
    </source>
</evidence>
<keyword evidence="3 6" id="KW-0812">Transmembrane</keyword>
<dbReference type="GO" id="GO:0008137">
    <property type="term" value="F:NADH dehydrogenase (ubiquinone) activity"/>
    <property type="evidence" value="ECO:0007669"/>
    <property type="project" value="InterPro"/>
</dbReference>
<feature type="transmembrane region" description="Helical" evidence="7">
    <location>
        <begin position="6"/>
        <end position="23"/>
    </location>
</feature>
<feature type="transmembrane region" description="Helical" evidence="7">
    <location>
        <begin position="83"/>
        <end position="101"/>
    </location>
</feature>
<dbReference type="NCBIfam" id="TIGR01972">
    <property type="entry name" value="NDH_I_M"/>
    <property type="match status" value="1"/>
</dbReference>
<dbReference type="Pfam" id="PF00361">
    <property type="entry name" value="Proton_antipo_M"/>
    <property type="match status" value="1"/>
</dbReference>
<keyword evidence="4 7" id="KW-1133">Transmembrane helix</keyword>
<feature type="transmembrane region" description="Helical" evidence="7">
    <location>
        <begin position="458"/>
        <end position="477"/>
    </location>
</feature>
<evidence type="ECO:0000256" key="6">
    <source>
        <dbReference type="RuleBase" id="RU000320"/>
    </source>
</evidence>
<dbReference type="GO" id="GO:0003954">
    <property type="term" value="F:NADH dehydrogenase activity"/>
    <property type="evidence" value="ECO:0007669"/>
    <property type="project" value="TreeGrafter"/>
</dbReference>
<evidence type="ECO:0000256" key="1">
    <source>
        <dbReference type="ARBA" id="ARBA00004127"/>
    </source>
</evidence>
<sequence>MLGWLVVIPLVAALLVLLVPRDSARAPRRIALVATALTALLAVGVFVRYSGAPADADGYRMVTRIPGLGAPSLGMECRLGVDGLSVGLVLMGALVGWAAAVCSREIRRRTKEFYFLLLVMTGGILGAFASLDLFFFYFFHELALVPTFLMIGIWGRGEERGPAAFQMTLFLTAGALLVLIGLVALYLQVPAGDRTFDIPSLTRYFREHPLSAGTQARIYPLLLFGFGILVSLWPFHVWAPAGYAAAPSATAMLHAGVLKKFGLYGLLRVAQPWLPEAASDWMPVLAVLALGNLLYAGWVAMRQEDLGRLLGYASVAHMGFVFLGLAAWNQVGVTGAVVVMVAHGLLAALSFGLAGHLYKQTGTLAMRQMSGLGRAMPFWGAALVMAALAGCGLPGFANFIGEVTVFFGLWAEPALRGVTVAALFAALVVGAVYMLRAVRRLVHGPLPDGARPADVTGWPARLPYAVLLAVLLFFGWFPGGLVGKIDPAVAGLMPRTQSGVLATRSP</sequence>
<evidence type="ECO:0000256" key="2">
    <source>
        <dbReference type="ARBA" id="ARBA00009025"/>
    </source>
</evidence>
<reference evidence="9 10" key="1">
    <citation type="submission" date="2020-02" db="EMBL/GenBank/DDBJ databases">
        <title>Draft genome sequence of Limisphaera ngatamarikiensis NGM72.4T, a thermophilic Verrucomicrobia grouped in subdivision 3.</title>
        <authorList>
            <person name="Carere C.R."/>
            <person name="Steen J."/>
            <person name="Hugenholtz P."/>
            <person name="Stott M.B."/>
        </authorList>
    </citation>
    <scope>NUCLEOTIDE SEQUENCE [LARGE SCALE GENOMIC DNA]</scope>
    <source>
        <strain evidence="9 10">NGM72.4</strain>
    </source>
</reference>
<dbReference type="InterPro" id="IPR010227">
    <property type="entry name" value="NADH_Q_OxRdtase_chainM/4"/>
</dbReference>
<feature type="transmembrane region" description="Helical" evidence="7">
    <location>
        <begin position="218"/>
        <end position="239"/>
    </location>
</feature>
<protein>
    <submittedName>
        <fullName evidence="9">NADH-quinone oxidoreductase subunit M</fullName>
    </submittedName>
</protein>
<dbReference type="PANTHER" id="PTHR43507">
    <property type="entry name" value="NADH-UBIQUINONE OXIDOREDUCTASE CHAIN 4"/>
    <property type="match status" value="1"/>
</dbReference>
<keyword evidence="5 7" id="KW-0472">Membrane</keyword>
<accession>A0A6M1RPU1</accession>
<feature type="transmembrane region" description="Helical" evidence="7">
    <location>
        <begin position="281"/>
        <end position="300"/>
    </location>
</feature>
<feature type="domain" description="NADH:quinone oxidoreductase/Mrp antiporter transmembrane" evidence="8">
    <location>
        <begin position="130"/>
        <end position="420"/>
    </location>
</feature>
<feature type="transmembrane region" description="Helical" evidence="7">
    <location>
        <begin position="378"/>
        <end position="397"/>
    </location>
</feature>
<feature type="transmembrane region" description="Helical" evidence="7">
    <location>
        <begin position="309"/>
        <end position="328"/>
    </location>
</feature>
<dbReference type="EMBL" id="JAAKYA010000053">
    <property type="protein sequence ID" value="NGO39427.1"/>
    <property type="molecule type" value="Genomic_DNA"/>
</dbReference>
<organism evidence="9 10">
    <name type="scientific">Limisphaera ngatamarikiensis</name>
    <dbReference type="NCBI Taxonomy" id="1324935"/>
    <lineage>
        <taxon>Bacteria</taxon>
        <taxon>Pseudomonadati</taxon>
        <taxon>Verrucomicrobiota</taxon>
        <taxon>Verrucomicrobiia</taxon>
        <taxon>Limisphaerales</taxon>
        <taxon>Limisphaeraceae</taxon>
        <taxon>Limisphaera</taxon>
    </lineage>
</organism>
<dbReference type="Proteomes" id="UP000477311">
    <property type="component" value="Unassembled WGS sequence"/>
</dbReference>
<evidence type="ECO:0000256" key="3">
    <source>
        <dbReference type="ARBA" id="ARBA00022692"/>
    </source>
</evidence>
<comment type="similarity">
    <text evidence="2">Belongs to the complex I subunit 4 family.</text>
</comment>
<evidence type="ECO:0000313" key="9">
    <source>
        <dbReference type="EMBL" id="NGO39427.1"/>
    </source>
</evidence>